<keyword evidence="1" id="KW-0812">Transmembrane</keyword>
<sequence>MPFLVALLALSAGAWVRGQLLYWLGRVPTDQALRRTHPTIGWRKRVHDWLADGGADAGIAAIRRWGLVAVPVCYVTIGFQSMVQAAAGILRITWWKYALAQVPGALAWGTIYSTIGFVWWKATLAAAAGSPWGIAVIVALVATAVAVVVLARRRHGDRPARAEDRPMSGEAPRDRDATLR</sequence>
<dbReference type="EMBL" id="FNTX01000001">
    <property type="protein sequence ID" value="SED99118.1"/>
    <property type="molecule type" value="Genomic_DNA"/>
</dbReference>
<dbReference type="PANTHER" id="PTHR30353">
    <property type="entry name" value="INNER MEMBRANE PROTEIN DEDA-RELATED"/>
    <property type="match status" value="1"/>
</dbReference>
<comment type="similarity">
    <text evidence="1">Belongs to the DedA family.</text>
</comment>
<dbReference type="GO" id="GO:0005886">
    <property type="term" value="C:plasma membrane"/>
    <property type="evidence" value="ECO:0007669"/>
    <property type="project" value="UniProtKB-SubCell"/>
</dbReference>
<keyword evidence="4" id="KW-1185">Reference proteome</keyword>
<feature type="region of interest" description="Disordered" evidence="2">
    <location>
        <begin position="159"/>
        <end position="180"/>
    </location>
</feature>
<dbReference type="STRING" id="648782.SAMN04488554_1249"/>
<gene>
    <name evidence="3" type="ORF">SAMN04488554_1249</name>
</gene>
<keyword evidence="1" id="KW-1003">Cell membrane</keyword>
<feature type="transmembrane region" description="Helical" evidence="1">
    <location>
        <begin position="65"/>
        <end position="90"/>
    </location>
</feature>
<dbReference type="Proteomes" id="UP000199220">
    <property type="component" value="Unassembled WGS sequence"/>
</dbReference>
<name>A0A1H5F7J8_9MICO</name>
<evidence type="ECO:0000313" key="3">
    <source>
        <dbReference type="EMBL" id="SED99118.1"/>
    </source>
</evidence>
<keyword evidence="1" id="KW-0472">Membrane</keyword>
<comment type="caution">
    <text evidence="1">Lacks conserved residue(s) required for the propagation of feature annotation.</text>
</comment>
<comment type="subcellular location">
    <subcellularLocation>
        <location evidence="1">Cell membrane</location>
        <topology evidence="1">Multi-pass membrane protein</topology>
    </subcellularLocation>
</comment>
<dbReference type="PANTHER" id="PTHR30353:SF15">
    <property type="entry name" value="INNER MEMBRANE PROTEIN YABI"/>
    <property type="match status" value="1"/>
</dbReference>
<organism evidence="3 4">
    <name type="scientific">Ruania alba</name>
    <dbReference type="NCBI Taxonomy" id="648782"/>
    <lineage>
        <taxon>Bacteria</taxon>
        <taxon>Bacillati</taxon>
        <taxon>Actinomycetota</taxon>
        <taxon>Actinomycetes</taxon>
        <taxon>Micrococcales</taxon>
        <taxon>Ruaniaceae</taxon>
        <taxon>Ruania</taxon>
    </lineage>
</organism>
<dbReference type="InterPro" id="IPR032818">
    <property type="entry name" value="DedA-like"/>
</dbReference>
<protein>
    <submittedName>
        <fullName evidence="3">Membrane protein DedA, SNARE-associated domain</fullName>
    </submittedName>
</protein>
<feature type="transmembrane region" description="Helical" evidence="1">
    <location>
        <begin position="132"/>
        <end position="151"/>
    </location>
</feature>
<feature type="transmembrane region" description="Helical" evidence="1">
    <location>
        <begin position="97"/>
        <end position="120"/>
    </location>
</feature>
<accession>A0A1H5F7J8</accession>
<reference evidence="4" key="1">
    <citation type="submission" date="2016-10" db="EMBL/GenBank/DDBJ databases">
        <authorList>
            <person name="Varghese N."/>
            <person name="Submissions S."/>
        </authorList>
    </citation>
    <scope>NUCLEOTIDE SEQUENCE [LARGE SCALE GENOMIC DNA]</scope>
    <source>
        <strain evidence="4">DSM 21368</strain>
    </source>
</reference>
<proteinExistence type="inferred from homology"/>
<dbReference type="AlphaFoldDB" id="A0A1H5F7J8"/>
<evidence type="ECO:0000256" key="1">
    <source>
        <dbReference type="RuleBase" id="RU367016"/>
    </source>
</evidence>
<keyword evidence="1" id="KW-1133">Transmembrane helix</keyword>
<evidence type="ECO:0000256" key="2">
    <source>
        <dbReference type="SAM" id="MobiDB-lite"/>
    </source>
</evidence>
<evidence type="ECO:0000313" key="4">
    <source>
        <dbReference type="Proteomes" id="UP000199220"/>
    </source>
</evidence>